<evidence type="ECO:0000256" key="1">
    <source>
        <dbReference type="ARBA" id="ARBA00022729"/>
    </source>
</evidence>
<sequence length="892" mass="99210">MADTGPEGFEDAFTLQEKELKVRNLDGTLSQPIVFLTSFNTVKLTDKSVQSFTQYLDNNSISEPYRTEIIKKLLKGIQDTYLCTGKIDECEIYPETYEIVQNYNDNQLYLFVSPKVISYSNGNQSDVYHAAKSDKNGLINSFDLYVSQYNDQDSNLSLNDNVILGLPYGYFESDFNLSSNDGSSELYEAAYHLDINAYALKVGHFSYNPDMNATDFLNNTSRLSQNSITFGSSQKLLVGGDKSNKLLSFYVPKSGNIEIYRDERLIYQRNVSEGQNSVSYNELPTGRYSVRVDVLSSGELLNSQVFQVYNNKNDALKVGDVDFSISAGLFASSHYDNIDVDIENDAYTKGLFGYQLIDSLLIGVGGLMSENDSMVSAGATYYWLDTGLSSEVVYSDFGEASYLNANLSILGFSVSYDEFDNENDDDLATFMYGAADYSRFSFNASYSLSRGQSIYGVYSLTENTSFDSNGSSDIGEKQQFLSLGYSSPFIAASRININADYTAVTNNTRFNVLWTIPLSDTVEAITGVTVYESEVTQFSTSVRKDNLLDSDAFNSSLEVTNTYDRQQEDLLQEAQITAAGNTNYARMNMTGNVSTNGSKGITAGLSSTQIITSDDVYITDRSASSYTLIDIDNGDKQLSEDREKGYFSLKTHNDSNSNFVVYEDETIVPLQEYNMYQGNFDSESVELYNSGESQVKVFTHPGTVATISPKVSRIVSFVTSFNDLSENPVGNVTCTGDGCLNVLEVTDGVYRVTVLEGLNFELTSNQNNCLLPYELTSTTQMNFGQNYCLPTYDGNEIKLVDIESEDESLKAVFLGAYEDSDKVTQAIIKLKLIGYKVIQKDIGNLKAVYIAQTQNKMETMLVKYKKEVEYIKLLAKINYSADAISYPIAQLN</sequence>
<proteinExistence type="predicted"/>
<accession>A0ABX3B049</accession>
<protein>
    <recommendedName>
        <fullName evidence="6">Pilus assembly protein E-set like domain-containing protein</fullName>
    </recommendedName>
</protein>
<evidence type="ECO:0000313" key="4">
    <source>
        <dbReference type="EMBL" id="OEF22558.1"/>
    </source>
</evidence>
<dbReference type="InterPro" id="IPR032636">
    <property type="entry name" value="Pilus_assem_E-set-like_dom"/>
</dbReference>
<feature type="domain" description="Pilus assembly protein E-set like" evidence="3">
    <location>
        <begin position="247"/>
        <end position="310"/>
    </location>
</feature>
<comment type="caution">
    <text evidence="4">The sequence shown here is derived from an EMBL/GenBank/DDBJ whole genome shotgun (WGS) entry which is preliminary data.</text>
</comment>
<keyword evidence="1" id="KW-0732">Signal</keyword>
<feature type="domain" description="Pilus assembly protein C-terminal" evidence="2">
    <location>
        <begin position="700"/>
        <end position="788"/>
    </location>
</feature>
<reference evidence="4 5" key="1">
    <citation type="journal article" date="2012" name="Science">
        <title>Ecological populations of bacteria act as socially cohesive units of antibiotic production and resistance.</title>
        <authorList>
            <person name="Cordero O.X."/>
            <person name="Wildschutte H."/>
            <person name="Kirkup B."/>
            <person name="Proehl S."/>
            <person name="Ngo L."/>
            <person name="Hussain F."/>
            <person name="Le Roux F."/>
            <person name="Mincer T."/>
            <person name="Polz M.F."/>
        </authorList>
    </citation>
    <scope>NUCLEOTIDE SEQUENCE [LARGE SCALE GENOMIC DNA]</scope>
    <source>
        <strain evidence="4 5">5S-186</strain>
    </source>
</reference>
<evidence type="ECO:0008006" key="6">
    <source>
        <dbReference type="Google" id="ProtNLM"/>
    </source>
</evidence>
<name>A0ABX3B049_ALILO</name>
<dbReference type="InterPro" id="IPR031917">
    <property type="entry name" value="Pilus_assem_C"/>
</dbReference>
<keyword evidence="5" id="KW-1185">Reference proteome</keyword>
<evidence type="ECO:0000259" key="3">
    <source>
        <dbReference type="Pfam" id="PF16967"/>
    </source>
</evidence>
<dbReference type="Pfam" id="PF15976">
    <property type="entry name" value="CooC_C"/>
    <property type="match status" value="1"/>
</dbReference>
<dbReference type="Proteomes" id="UP000095059">
    <property type="component" value="Unassembled WGS sequence"/>
</dbReference>
<evidence type="ECO:0000313" key="5">
    <source>
        <dbReference type="Proteomes" id="UP000095059"/>
    </source>
</evidence>
<gene>
    <name evidence="4" type="ORF">A1Q5_15735</name>
</gene>
<organism evidence="4 5">
    <name type="scientific">Aliivibrio logei 5S-186</name>
    <dbReference type="NCBI Taxonomy" id="626086"/>
    <lineage>
        <taxon>Bacteria</taxon>
        <taxon>Pseudomonadati</taxon>
        <taxon>Pseudomonadota</taxon>
        <taxon>Gammaproteobacteria</taxon>
        <taxon>Vibrionales</taxon>
        <taxon>Vibrionaceae</taxon>
        <taxon>Aliivibrio</taxon>
    </lineage>
</organism>
<evidence type="ECO:0000259" key="2">
    <source>
        <dbReference type="Pfam" id="PF15976"/>
    </source>
</evidence>
<dbReference type="EMBL" id="AJYJ02000014">
    <property type="protein sequence ID" value="OEF22558.1"/>
    <property type="molecule type" value="Genomic_DNA"/>
</dbReference>
<dbReference type="Pfam" id="PF16967">
    <property type="entry name" value="TcfC"/>
    <property type="match status" value="1"/>
</dbReference>